<organism evidence="2 3">
    <name type="scientific">Tuber borchii</name>
    <name type="common">White truffle</name>
    <dbReference type="NCBI Taxonomy" id="42251"/>
    <lineage>
        <taxon>Eukaryota</taxon>
        <taxon>Fungi</taxon>
        <taxon>Dikarya</taxon>
        <taxon>Ascomycota</taxon>
        <taxon>Pezizomycotina</taxon>
        <taxon>Pezizomycetes</taxon>
        <taxon>Pezizales</taxon>
        <taxon>Tuberaceae</taxon>
        <taxon>Tuber</taxon>
    </lineage>
</organism>
<feature type="domain" description="DUF4097" evidence="1">
    <location>
        <begin position="127"/>
        <end position="261"/>
    </location>
</feature>
<dbReference type="InterPro" id="IPR025164">
    <property type="entry name" value="Toastrack_DUF4097"/>
</dbReference>
<evidence type="ECO:0000313" key="3">
    <source>
        <dbReference type="Proteomes" id="UP000244722"/>
    </source>
</evidence>
<gene>
    <name evidence="2" type="ORF">B9Z19DRAFT_1103052</name>
</gene>
<dbReference type="AlphaFoldDB" id="A0A2T6ZIE1"/>
<keyword evidence="3" id="KW-1185">Reference proteome</keyword>
<proteinExistence type="predicted"/>
<evidence type="ECO:0000313" key="2">
    <source>
        <dbReference type="EMBL" id="PUU75226.1"/>
    </source>
</evidence>
<dbReference type="STRING" id="42251.A0A2T6ZIE1"/>
<dbReference type="OrthoDB" id="3539644at2759"/>
<dbReference type="EMBL" id="NESQ01000242">
    <property type="protein sequence ID" value="PUU75226.1"/>
    <property type="molecule type" value="Genomic_DNA"/>
</dbReference>
<dbReference type="Pfam" id="PF13349">
    <property type="entry name" value="DUF4097"/>
    <property type="match status" value="1"/>
</dbReference>
<evidence type="ECO:0000259" key="1">
    <source>
        <dbReference type="Pfam" id="PF13349"/>
    </source>
</evidence>
<accession>A0A2T6ZIE1</accession>
<dbReference type="Proteomes" id="UP000244722">
    <property type="component" value="Unassembled WGS sequence"/>
</dbReference>
<sequence>MPHFAHRWTLQAPRELIFRQEQYPNSQLTVKGNVRIKSYDPKREQSENVIIDLDMQMSHRDVEGMIEIQAVKDGVIIRTKPQRSWSALSWLTIAATISIPLSNPYTQSTGVYTETLGITVEPSCDLVVAELLELKTVAGDITLNDSFGIEASRLKISTVSGSISGDFALFKSVELYATSGAIKSAVFPQGHTESVASYRATTISGNIETSFPNTNLPQRAYETEINTTAGRIRGQYLLGHALSLKTTSGSIRSTVIPTNARNAQLSTVSAQGSTELRFKRELGVGRLGLFAKHETICGSINVKYPADFEGVLTASTVAGRIAIGGEGVNTVASGWPITKRVDGTKGVGREGRGGAVEAVGTSGGMQLWVG</sequence>
<reference evidence="2 3" key="1">
    <citation type="submission" date="2017-04" db="EMBL/GenBank/DDBJ databases">
        <title>Draft genome sequence of Tuber borchii Vittad., a whitish edible truffle.</title>
        <authorList>
            <consortium name="DOE Joint Genome Institute"/>
            <person name="Murat C."/>
            <person name="Kuo A."/>
            <person name="Barry K.W."/>
            <person name="Clum A."/>
            <person name="Dockter R.B."/>
            <person name="Fauchery L."/>
            <person name="Iotti M."/>
            <person name="Kohler A."/>
            <person name="Labutti K."/>
            <person name="Lindquist E.A."/>
            <person name="Lipzen A."/>
            <person name="Ohm R.A."/>
            <person name="Wang M."/>
            <person name="Grigoriev I.V."/>
            <person name="Zambonelli A."/>
            <person name="Martin F.M."/>
        </authorList>
    </citation>
    <scope>NUCLEOTIDE SEQUENCE [LARGE SCALE GENOMIC DNA]</scope>
    <source>
        <strain evidence="2 3">Tbo3840</strain>
    </source>
</reference>
<protein>
    <recommendedName>
        <fullName evidence="1">DUF4097 domain-containing protein</fullName>
    </recommendedName>
</protein>
<comment type="caution">
    <text evidence="2">The sequence shown here is derived from an EMBL/GenBank/DDBJ whole genome shotgun (WGS) entry which is preliminary data.</text>
</comment>
<name>A0A2T6ZIE1_TUBBO</name>